<gene>
    <name evidence="4" type="ORF">S06H3_37837</name>
</gene>
<organism evidence="4">
    <name type="scientific">marine sediment metagenome</name>
    <dbReference type="NCBI Taxonomy" id="412755"/>
    <lineage>
        <taxon>unclassified sequences</taxon>
        <taxon>metagenomes</taxon>
        <taxon>ecological metagenomes</taxon>
    </lineage>
</organism>
<dbReference type="EMBL" id="BARV01023015">
    <property type="protein sequence ID" value="GAI26603.1"/>
    <property type="molecule type" value="Genomic_DNA"/>
</dbReference>
<protein>
    <submittedName>
        <fullName evidence="4">Uncharacterized protein</fullName>
    </submittedName>
</protein>
<dbReference type="InterPro" id="IPR046867">
    <property type="entry name" value="AldOxase/xan_DH_MoCoBD2"/>
</dbReference>
<comment type="caution">
    <text evidence="4">The sequence shown here is derived from an EMBL/GenBank/DDBJ whole genome shotgun (WGS) entry which is preliminary data.</text>
</comment>
<feature type="non-terminal residue" evidence="4">
    <location>
        <position position="1"/>
    </location>
</feature>
<accession>X1M5K8</accession>
<proteinExistence type="predicted"/>
<name>X1M5K8_9ZZZZ</name>
<feature type="non-terminal residue" evidence="4">
    <location>
        <position position="269"/>
    </location>
</feature>
<dbReference type="SUPFAM" id="SSF56003">
    <property type="entry name" value="Molybdenum cofactor-binding domain"/>
    <property type="match status" value="1"/>
</dbReference>
<keyword evidence="1" id="KW-0500">Molybdenum</keyword>
<dbReference type="AlphaFoldDB" id="X1M5K8"/>
<dbReference type="GO" id="GO:0005506">
    <property type="term" value="F:iron ion binding"/>
    <property type="evidence" value="ECO:0007669"/>
    <property type="project" value="InterPro"/>
</dbReference>
<evidence type="ECO:0000259" key="3">
    <source>
        <dbReference type="Pfam" id="PF20256"/>
    </source>
</evidence>
<feature type="domain" description="Aldehyde oxidase/xanthine dehydrogenase first molybdopterin binding" evidence="2">
    <location>
        <begin position="1"/>
        <end position="42"/>
    </location>
</feature>
<dbReference type="GO" id="GO:0016491">
    <property type="term" value="F:oxidoreductase activity"/>
    <property type="evidence" value="ECO:0007669"/>
    <property type="project" value="InterPro"/>
</dbReference>
<evidence type="ECO:0000256" key="1">
    <source>
        <dbReference type="ARBA" id="ARBA00022505"/>
    </source>
</evidence>
<dbReference type="InterPro" id="IPR016208">
    <property type="entry name" value="Ald_Oxase/xanthine_DH-like"/>
</dbReference>
<evidence type="ECO:0000259" key="2">
    <source>
        <dbReference type="Pfam" id="PF02738"/>
    </source>
</evidence>
<feature type="domain" description="Aldehyde oxidase/xanthine dehydrogenase second molybdopterin binding" evidence="3">
    <location>
        <begin position="79"/>
        <end position="269"/>
    </location>
</feature>
<sequence>NTATTSAMRGFGAPQSTFVGESQLDMMAEDLGIDPIELRRKNGMTPDYEVPGQAFIQSCGLHQCLDKIEEHIKERGKLPPNHGIGVAAYGFMSGGIFNWFDTPYAFSAAIVRINIDGKVDLFTGACDIGQGSDTTLSMICAEELGVHLEDIRIHSGDTGICPPDLGAWGSRETLMNGNAVKRAAADAKRQLLEFAAAKMGPNIVYDFDIKDQWVHLVDRPERGVSYFDIVKEAIRGNDGEVIIGRGHYTPHRKGMISPAYSFGVQAVEV</sequence>
<dbReference type="InterPro" id="IPR008274">
    <property type="entry name" value="AldOxase/xan_DH_MoCoBD1"/>
</dbReference>
<dbReference type="InterPro" id="IPR037165">
    <property type="entry name" value="AldOxase/xan_DH_Mopterin-bd_sf"/>
</dbReference>
<dbReference type="Pfam" id="PF02738">
    <property type="entry name" value="MoCoBD_1"/>
    <property type="match status" value="1"/>
</dbReference>
<dbReference type="Pfam" id="PF20256">
    <property type="entry name" value="MoCoBD_2"/>
    <property type="match status" value="1"/>
</dbReference>
<reference evidence="4" key="1">
    <citation type="journal article" date="2014" name="Front. Microbiol.">
        <title>High frequency of phylogenetically diverse reductive dehalogenase-homologous genes in deep subseafloor sedimentary metagenomes.</title>
        <authorList>
            <person name="Kawai M."/>
            <person name="Futagami T."/>
            <person name="Toyoda A."/>
            <person name="Takaki Y."/>
            <person name="Nishi S."/>
            <person name="Hori S."/>
            <person name="Arai W."/>
            <person name="Tsubouchi T."/>
            <person name="Morono Y."/>
            <person name="Uchiyama I."/>
            <person name="Ito T."/>
            <person name="Fujiyama A."/>
            <person name="Inagaki F."/>
            <person name="Takami H."/>
        </authorList>
    </citation>
    <scope>NUCLEOTIDE SEQUENCE</scope>
    <source>
        <strain evidence="4">Expedition CK06-06</strain>
    </source>
</reference>
<dbReference type="PANTHER" id="PTHR11908">
    <property type="entry name" value="XANTHINE DEHYDROGENASE"/>
    <property type="match status" value="1"/>
</dbReference>
<evidence type="ECO:0000313" key="4">
    <source>
        <dbReference type="EMBL" id="GAI26603.1"/>
    </source>
</evidence>
<dbReference type="PANTHER" id="PTHR11908:SF132">
    <property type="entry name" value="ALDEHYDE OXIDASE 1-RELATED"/>
    <property type="match status" value="1"/>
</dbReference>
<dbReference type="Gene3D" id="3.30.365.10">
    <property type="entry name" value="Aldehyde oxidase/xanthine dehydrogenase, molybdopterin binding domain"/>
    <property type="match status" value="2"/>
</dbReference>